<dbReference type="InterPro" id="IPR036864">
    <property type="entry name" value="Zn2-C6_fun-type_DNA-bd_sf"/>
</dbReference>
<evidence type="ECO:0000313" key="5">
    <source>
        <dbReference type="EMBL" id="CAE0675081.1"/>
    </source>
</evidence>
<dbReference type="InterPro" id="IPR050335">
    <property type="entry name" value="ERT1_acuK_gluconeogen_tf"/>
</dbReference>
<dbReference type="PROSITE" id="PS50048">
    <property type="entry name" value="ZN2_CY6_FUNGAL_2"/>
    <property type="match status" value="1"/>
</dbReference>
<reference evidence="5" key="1">
    <citation type="submission" date="2021-01" db="EMBL/GenBank/DDBJ databases">
        <authorList>
            <person name="Corre E."/>
            <person name="Pelletier E."/>
            <person name="Niang G."/>
            <person name="Scheremetjew M."/>
            <person name="Finn R."/>
            <person name="Kale V."/>
            <person name="Holt S."/>
            <person name="Cochrane G."/>
            <person name="Meng A."/>
            <person name="Brown T."/>
            <person name="Cohen L."/>
        </authorList>
    </citation>
    <scope>NUCLEOTIDE SEQUENCE</scope>
    <source>
        <strain evidence="5">CCCM811</strain>
    </source>
</reference>
<dbReference type="GO" id="GO:0008270">
    <property type="term" value="F:zinc ion binding"/>
    <property type="evidence" value="ECO:0007669"/>
    <property type="project" value="InterPro"/>
</dbReference>
<dbReference type="GO" id="GO:0000981">
    <property type="term" value="F:DNA-binding transcription factor activity, RNA polymerase II-specific"/>
    <property type="evidence" value="ECO:0007669"/>
    <property type="project" value="InterPro"/>
</dbReference>
<dbReference type="EMBL" id="HBIV01037736">
    <property type="protein sequence ID" value="CAE0675081.1"/>
    <property type="molecule type" value="Transcribed_RNA"/>
</dbReference>
<accession>A0A7S4DWA6</accession>
<feature type="compositionally biased region" description="Basic and acidic residues" evidence="3">
    <location>
        <begin position="122"/>
        <end position="132"/>
    </location>
</feature>
<dbReference type="SMART" id="SM00066">
    <property type="entry name" value="GAL4"/>
    <property type="match status" value="1"/>
</dbReference>
<dbReference type="CDD" id="cd00067">
    <property type="entry name" value="GAL4"/>
    <property type="match status" value="1"/>
</dbReference>
<evidence type="ECO:0000256" key="1">
    <source>
        <dbReference type="ARBA" id="ARBA00022723"/>
    </source>
</evidence>
<evidence type="ECO:0000256" key="3">
    <source>
        <dbReference type="SAM" id="MobiDB-lite"/>
    </source>
</evidence>
<keyword evidence="2" id="KW-0539">Nucleus</keyword>
<organism evidence="5">
    <name type="scientific">Lotharella globosa</name>
    <dbReference type="NCBI Taxonomy" id="91324"/>
    <lineage>
        <taxon>Eukaryota</taxon>
        <taxon>Sar</taxon>
        <taxon>Rhizaria</taxon>
        <taxon>Cercozoa</taxon>
        <taxon>Chlorarachniophyceae</taxon>
        <taxon>Lotharella</taxon>
    </lineage>
</organism>
<evidence type="ECO:0000256" key="2">
    <source>
        <dbReference type="ARBA" id="ARBA00023242"/>
    </source>
</evidence>
<dbReference type="Gene3D" id="4.10.240.10">
    <property type="entry name" value="Zn(2)-C6 fungal-type DNA-binding domain"/>
    <property type="match status" value="1"/>
</dbReference>
<dbReference type="PANTHER" id="PTHR47659">
    <property type="entry name" value="ZN(II)2CYS6 TRANSCRIPTION FACTOR (EUROFUNG)-RELATED"/>
    <property type="match status" value="1"/>
</dbReference>
<protein>
    <recommendedName>
        <fullName evidence="4">Zn(2)-C6 fungal-type domain-containing protein</fullName>
    </recommendedName>
</protein>
<dbReference type="SUPFAM" id="SSF57701">
    <property type="entry name" value="Zn2/Cys6 DNA-binding domain"/>
    <property type="match status" value="1"/>
</dbReference>
<evidence type="ECO:0000259" key="4">
    <source>
        <dbReference type="PROSITE" id="PS50048"/>
    </source>
</evidence>
<feature type="domain" description="Zn(2)-C6 fungal-type" evidence="4">
    <location>
        <begin position="79"/>
        <end position="110"/>
    </location>
</feature>
<feature type="compositionally biased region" description="Basic residues" evidence="3">
    <location>
        <begin position="53"/>
        <end position="64"/>
    </location>
</feature>
<feature type="region of interest" description="Disordered" evidence="3">
    <location>
        <begin position="115"/>
        <end position="165"/>
    </location>
</feature>
<dbReference type="Pfam" id="PF00172">
    <property type="entry name" value="Zn_clus"/>
    <property type="match status" value="1"/>
</dbReference>
<feature type="region of interest" description="Disordered" evidence="3">
    <location>
        <begin position="1"/>
        <end position="70"/>
    </location>
</feature>
<keyword evidence="1" id="KW-0479">Metal-binding</keyword>
<dbReference type="AlphaFoldDB" id="A0A7S4DWA6"/>
<gene>
    <name evidence="5" type="ORF">LGLO00237_LOCUS26857</name>
</gene>
<name>A0A7S4DWA6_9EUKA</name>
<dbReference type="PROSITE" id="PS00463">
    <property type="entry name" value="ZN2_CY6_FUNGAL_1"/>
    <property type="match status" value="1"/>
</dbReference>
<dbReference type="InterPro" id="IPR001138">
    <property type="entry name" value="Zn2Cys6_DnaBD"/>
</dbReference>
<proteinExistence type="predicted"/>
<sequence>MGSTQMDDRSSLLEMNDTFEKKPFSSRRPRRSSTKETKYFEPSADEFVDQRTPSRRPQRRRARNPLRSAEGTRIRVKTACTNCKLAKARCDNGRPCGRCVRRGCERTCVDAVPKRRGRKRNHENSKIIVKPEEPEEEEEPLKQESVKNQARNFESGDENEKTDAVKLRAASPRTAPPVVEKRRKIVFSAKRLDYLAEKDTFEDDASAGYSSAEENQELRKYAPIEADSLSAPPLEIPGHVDSPAFFVRSPNNTMSDKEFNDLLVKHENEHSTPEFSGTLPNFAMKETESTVITPFNLASMEPLSVGGSLLPSVSPSPFPLNALIWSENGPAVPPTFSKIFS</sequence>
<dbReference type="PANTHER" id="PTHR47659:SF7">
    <property type="entry name" value="FUNGAL TRANSCRIPTIONAL REGULATORY PROTEIN, N-TERMINAL DOMAIN-CONTAINING PROTEIN"/>
    <property type="match status" value="1"/>
</dbReference>
<feature type="compositionally biased region" description="Basic and acidic residues" evidence="3">
    <location>
        <begin position="1"/>
        <end position="11"/>
    </location>
</feature>